<keyword evidence="2" id="KW-1133">Transmembrane helix</keyword>
<keyword evidence="5" id="KW-1185">Reference proteome</keyword>
<feature type="region of interest" description="Disordered" evidence="1">
    <location>
        <begin position="293"/>
        <end position="367"/>
    </location>
</feature>
<feature type="transmembrane region" description="Helical" evidence="2">
    <location>
        <begin position="248"/>
        <end position="271"/>
    </location>
</feature>
<evidence type="ECO:0000256" key="3">
    <source>
        <dbReference type="SAM" id="SignalP"/>
    </source>
</evidence>
<evidence type="ECO:0000313" key="4">
    <source>
        <dbReference type="EMBL" id="KAK0411111.1"/>
    </source>
</evidence>
<feature type="chain" id="PRO_5041211847" evidence="3">
    <location>
        <begin position="20"/>
        <end position="367"/>
    </location>
</feature>
<feature type="signal peptide" evidence="3">
    <location>
        <begin position="1"/>
        <end position="19"/>
    </location>
</feature>
<dbReference type="AlphaFoldDB" id="A0AA39HS75"/>
<keyword evidence="2" id="KW-0812">Transmembrane</keyword>
<sequence>MKPFLSGLVFFISALAIWAMSMDFEPDDPLFASDQCRDGACRFTTLEFVTRRMVEGDDAVDTGIAACTYYMASSMNVELKRGFTILQMVMINQPETARLCVDGILRSRFSIEYSSKLPVERTTERTRFSALNHTLLIDNVDSALNMQLQVTYPRLSLKTSSSEKDCCSAEIRRIGYGTVTLLEKCPKDCAEHAHTWHNDEHLLNLKPVADSSPLLKLSQKLFSQTEPENNATKKVEKKERFWDDSRNIFYVVTLALYFALVVVIIVALIAFCNWYKNRTREYDEWMKKVGLKSKEQKEEKEEKEDKKGKKGKEGKEGKEEEVPIQQKVVDEKNGKKPSDAKVPQADQPAPNTAAQPAPNLCVQSAAK</sequence>
<organism evidence="4 5">
    <name type="scientific">Steinernema hermaphroditum</name>
    <dbReference type="NCBI Taxonomy" id="289476"/>
    <lineage>
        <taxon>Eukaryota</taxon>
        <taxon>Metazoa</taxon>
        <taxon>Ecdysozoa</taxon>
        <taxon>Nematoda</taxon>
        <taxon>Chromadorea</taxon>
        <taxon>Rhabditida</taxon>
        <taxon>Tylenchina</taxon>
        <taxon>Panagrolaimomorpha</taxon>
        <taxon>Strongyloidoidea</taxon>
        <taxon>Steinernematidae</taxon>
        <taxon>Steinernema</taxon>
    </lineage>
</organism>
<accession>A0AA39HS75</accession>
<keyword evidence="3" id="KW-0732">Signal</keyword>
<protein>
    <submittedName>
        <fullName evidence="4">Uncharacterized protein</fullName>
    </submittedName>
</protein>
<feature type="compositionally biased region" description="Basic and acidic residues" evidence="1">
    <location>
        <begin position="293"/>
        <end position="321"/>
    </location>
</feature>
<gene>
    <name evidence="4" type="ORF">QR680_005487</name>
</gene>
<feature type="compositionally biased region" description="Low complexity" evidence="1">
    <location>
        <begin position="343"/>
        <end position="358"/>
    </location>
</feature>
<name>A0AA39HS75_9BILA</name>
<evidence type="ECO:0000313" key="5">
    <source>
        <dbReference type="Proteomes" id="UP001175271"/>
    </source>
</evidence>
<comment type="caution">
    <text evidence="4">The sequence shown here is derived from an EMBL/GenBank/DDBJ whole genome shotgun (WGS) entry which is preliminary data.</text>
</comment>
<keyword evidence="2" id="KW-0472">Membrane</keyword>
<proteinExistence type="predicted"/>
<evidence type="ECO:0000256" key="2">
    <source>
        <dbReference type="SAM" id="Phobius"/>
    </source>
</evidence>
<reference evidence="4" key="1">
    <citation type="submission" date="2023-06" db="EMBL/GenBank/DDBJ databases">
        <title>Genomic analysis of the entomopathogenic nematode Steinernema hermaphroditum.</title>
        <authorList>
            <person name="Schwarz E.M."/>
            <person name="Heppert J.K."/>
            <person name="Baniya A."/>
            <person name="Schwartz H.T."/>
            <person name="Tan C.-H."/>
            <person name="Antoshechkin I."/>
            <person name="Sternberg P.W."/>
            <person name="Goodrich-Blair H."/>
            <person name="Dillman A.R."/>
        </authorList>
    </citation>
    <scope>NUCLEOTIDE SEQUENCE</scope>
    <source>
        <strain evidence="4">PS9179</strain>
        <tissue evidence="4">Whole animal</tissue>
    </source>
</reference>
<evidence type="ECO:0000256" key="1">
    <source>
        <dbReference type="SAM" id="MobiDB-lite"/>
    </source>
</evidence>
<dbReference type="Proteomes" id="UP001175271">
    <property type="component" value="Unassembled WGS sequence"/>
</dbReference>
<feature type="compositionally biased region" description="Basic and acidic residues" evidence="1">
    <location>
        <begin position="328"/>
        <end position="339"/>
    </location>
</feature>
<dbReference type="EMBL" id="JAUCMV010000003">
    <property type="protein sequence ID" value="KAK0411111.1"/>
    <property type="molecule type" value="Genomic_DNA"/>
</dbReference>